<reference evidence="1 2" key="1">
    <citation type="submission" date="2009-11" db="EMBL/GenBank/DDBJ databases">
        <title>Annotation of Allomyces macrogynus ATCC 38327.</title>
        <authorList>
            <consortium name="The Broad Institute Genome Sequencing Platform"/>
            <person name="Russ C."/>
            <person name="Cuomo C."/>
            <person name="Burger G."/>
            <person name="Gray M.W."/>
            <person name="Holland P.W.H."/>
            <person name="King N."/>
            <person name="Lang F.B.F."/>
            <person name="Roger A.J."/>
            <person name="Ruiz-Trillo I."/>
            <person name="Young S.K."/>
            <person name="Zeng Q."/>
            <person name="Gargeya S."/>
            <person name="Fitzgerald M."/>
            <person name="Haas B."/>
            <person name="Abouelleil A."/>
            <person name="Alvarado L."/>
            <person name="Arachchi H.M."/>
            <person name="Berlin A."/>
            <person name="Chapman S.B."/>
            <person name="Gearin G."/>
            <person name="Goldberg J."/>
            <person name="Griggs A."/>
            <person name="Gujja S."/>
            <person name="Hansen M."/>
            <person name="Heiman D."/>
            <person name="Howarth C."/>
            <person name="Larimer J."/>
            <person name="Lui A."/>
            <person name="MacDonald P.J.P."/>
            <person name="McCowen C."/>
            <person name="Montmayeur A."/>
            <person name="Murphy C."/>
            <person name="Neiman D."/>
            <person name="Pearson M."/>
            <person name="Priest M."/>
            <person name="Roberts A."/>
            <person name="Saif S."/>
            <person name="Shea T."/>
            <person name="Sisk P."/>
            <person name="Stolte C."/>
            <person name="Sykes S."/>
            <person name="Wortman J."/>
            <person name="Nusbaum C."/>
            <person name="Birren B."/>
        </authorList>
    </citation>
    <scope>NUCLEOTIDE SEQUENCE [LARGE SCALE GENOMIC DNA]</scope>
    <source>
        <strain evidence="1 2">ATCC 38327</strain>
    </source>
</reference>
<evidence type="ECO:0000313" key="2">
    <source>
        <dbReference type="Proteomes" id="UP000054350"/>
    </source>
</evidence>
<sequence length="151" mass="16319">MSSAAVCAPIDPILWDLPTSNTLDAPDATNQQAPQENEMAALTAKVDATAVEDTSTVDKVAILNLVEAIGERVAKVLSRDMVIAHTLLLAMFHNKLHDENEANGHVLLYAREECYLTFMNVVAKMATKGASLQLAQWYSVVAVARSPNPSQ</sequence>
<protein>
    <submittedName>
        <fullName evidence="1">Uncharacterized protein</fullName>
    </submittedName>
</protein>
<organism evidence="1 2">
    <name type="scientific">Allomyces macrogynus (strain ATCC 38327)</name>
    <name type="common">Allomyces javanicus var. macrogynus</name>
    <dbReference type="NCBI Taxonomy" id="578462"/>
    <lineage>
        <taxon>Eukaryota</taxon>
        <taxon>Fungi</taxon>
        <taxon>Fungi incertae sedis</taxon>
        <taxon>Blastocladiomycota</taxon>
        <taxon>Blastocladiomycetes</taxon>
        <taxon>Blastocladiales</taxon>
        <taxon>Blastocladiaceae</taxon>
        <taxon>Allomyces</taxon>
    </lineage>
</organism>
<name>A0A0L0SLJ1_ALLM3</name>
<dbReference type="AlphaFoldDB" id="A0A0L0SLJ1"/>
<keyword evidence="2" id="KW-1185">Reference proteome</keyword>
<evidence type="ECO:0000313" key="1">
    <source>
        <dbReference type="EMBL" id="KNE63387.1"/>
    </source>
</evidence>
<dbReference type="Proteomes" id="UP000054350">
    <property type="component" value="Unassembled WGS sequence"/>
</dbReference>
<gene>
    <name evidence="1" type="ORF">AMAG_08520</name>
</gene>
<accession>A0A0L0SLJ1</accession>
<reference evidence="2" key="2">
    <citation type="submission" date="2009-11" db="EMBL/GenBank/DDBJ databases">
        <title>The Genome Sequence of Allomyces macrogynus strain ATCC 38327.</title>
        <authorList>
            <consortium name="The Broad Institute Genome Sequencing Platform"/>
            <person name="Russ C."/>
            <person name="Cuomo C."/>
            <person name="Shea T."/>
            <person name="Young S.K."/>
            <person name="Zeng Q."/>
            <person name="Koehrsen M."/>
            <person name="Haas B."/>
            <person name="Borodovsky M."/>
            <person name="Guigo R."/>
            <person name="Alvarado L."/>
            <person name="Berlin A."/>
            <person name="Borenstein D."/>
            <person name="Chen Z."/>
            <person name="Engels R."/>
            <person name="Freedman E."/>
            <person name="Gellesch M."/>
            <person name="Goldberg J."/>
            <person name="Griggs A."/>
            <person name="Gujja S."/>
            <person name="Heiman D."/>
            <person name="Hepburn T."/>
            <person name="Howarth C."/>
            <person name="Jen D."/>
            <person name="Larson L."/>
            <person name="Lewis B."/>
            <person name="Mehta T."/>
            <person name="Park D."/>
            <person name="Pearson M."/>
            <person name="Roberts A."/>
            <person name="Saif S."/>
            <person name="Shenoy N."/>
            <person name="Sisk P."/>
            <person name="Stolte C."/>
            <person name="Sykes S."/>
            <person name="Walk T."/>
            <person name="White J."/>
            <person name="Yandava C."/>
            <person name="Burger G."/>
            <person name="Gray M.W."/>
            <person name="Holland P.W.H."/>
            <person name="King N."/>
            <person name="Lang F.B.F."/>
            <person name="Roger A.J."/>
            <person name="Ruiz-Trillo I."/>
            <person name="Lander E."/>
            <person name="Nusbaum C."/>
        </authorList>
    </citation>
    <scope>NUCLEOTIDE SEQUENCE [LARGE SCALE GENOMIC DNA]</scope>
    <source>
        <strain evidence="2">ATCC 38327</strain>
    </source>
</reference>
<dbReference type="VEuPathDB" id="FungiDB:AMAG_08520"/>
<proteinExistence type="predicted"/>
<dbReference type="OrthoDB" id="2684236at2759"/>
<dbReference type="EMBL" id="GG745342">
    <property type="protein sequence ID" value="KNE63387.1"/>
    <property type="molecule type" value="Genomic_DNA"/>
</dbReference>